<dbReference type="Proteomes" id="UP000281553">
    <property type="component" value="Unassembled WGS sequence"/>
</dbReference>
<protein>
    <submittedName>
        <fullName evidence="1">Uncharacterized protein</fullName>
    </submittedName>
</protein>
<dbReference type="OrthoDB" id="9970547at2759"/>
<evidence type="ECO:0000313" key="2">
    <source>
        <dbReference type="Proteomes" id="UP000281553"/>
    </source>
</evidence>
<evidence type="ECO:0000313" key="1">
    <source>
        <dbReference type="EMBL" id="VDN15465.1"/>
    </source>
</evidence>
<organism evidence="1 2">
    <name type="scientific">Dibothriocephalus latus</name>
    <name type="common">Fish tapeworm</name>
    <name type="synonym">Diphyllobothrium latum</name>
    <dbReference type="NCBI Taxonomy" id="60516"/>
    <lineage>
        <taxon>Eukaryota</taxon>
        <taxon>Metazoa</taxon>
        <taxon>Spiralia</taxon>
        <taxon>Lophotrochozoa</taxon>
        <taxon>Platyhelminthes</taxon>
        <taxon>Cestoda</taxon>
        <taxon>Eucestoda</taxon>
        <taxon>Diphyllobothriidea</taxon>
        <taxon>Diphyllobothriidae</taxon>
        <taxon>Dibothriocephalus</taxon>
    </lineage>
</organism>
<sequence length="72" mass="8436">MCRQGFEYPFNDLSWFFDGETMEREYELKLLGKPSRYDLLKCRQGVGSRLPNSRSTVLLLLMLVWAAISDRS</sequence>
<keyword evidence="2" id="KW-1185">Reference proteome</keyword>
<reference evidence="1 2" key="1">
    <citation type="submission" date="2018-11" db="EMBL/GenBank/DDBJ databases">
        <authorList>
            <consortium name="Pathogen Informatics"/>
        </authorList>
    </citation>
    <scope>NUCLEOTIDE SEQUENCE [LARGE SCALE GENOMIC DNA]</scope>
</reference>
<dbReference type="EMBL" id="UYRU01062611">
    <property type="protein sequence ID" value="VDN15465.1"/>
    <property type="molecule type" value="Genomic_DNA"/>
</dbReference>
<gene>
    <name evidence="1" type="ORF">DILT_LOCUS11296</name>
</gene>
<proteinExistence type="predicted"/>
<dbReference type="AlphaFoldDB" id="A0A3P7LEZ7"/>
<accession>A0A3P7LEZ7</accession>
<name>A0A3P7LEZ7_DIBLA</name>